<sequence>MAGGSYVEGSMHSDTIVRWNTAKELHSQQASNEELPDTPRKKHSIRFNFPDTQRKKHDARFNLPEINFSHDNTNVDWMPNELANKDISVYEAPDFKTPPRADSVATHVLDSDLARTDHMLRLRKQAKRERRALKESGDYLGVQGVNPETGRMDVETPTDSEESHPSPVTALGAHVGLISTTGSIDQEMTEKEQKIMLLKAREDELRRMEKSKQEAEELANQLMWRRHTKEWSIIKDPVIDKLSCQQFHLPARL</sequence>
<dbReference type="OrthoDB" id="3439820at2759"/>
<evidence type="ECO:0000313" key="3">
    <source>
        <dbReference type="EMBL" id="OAA81333.1"/>
    </source>
</evidence>
<evidence type="ECO:0000256" key="1">
    <source>
        <dbReference type="SAM" id="Coils"/>
    </source>
</evidence>
<accession>A0A168K7U8</accession>
<gene>
    <name evidence="3" type="ORF">LEL_00878</name>
</gene>
<dbReference type="STRING" id="1081108.A0A168K7U8"/>
<evidence type="ECO:0000313" key="4">
    <source>
        <dbReference type="Proteomes" id="UP000076881"/>
    </source>
</evidence>
<dbReference type="EMBL" id="AZHF01000001">
    <property type="protein sequence ID" value="OAA81333.1"/>
    <property type="molecule type" value="Genomic_DNA"/>
</dbReference>
<proteinExistence type="predicted"/>
<feature type="coiled-coil region" evidence="1">
    <location>
        <begin position="188"/>
        <end position="225"/>
    </location>
</feature>
<dbReference type="AlphaFoldDB" id="A0A168K7U8"/>
<protein>
    <submittedName>
        <fullName evidence="3">Uncharacterized protein</fullName>
    </submittedName>
</protein>
<comment type="caution">
    <text evidence="3">The sequence shown here is derived from an EMBL/GenBank/DDBJ whole genome shotgun (WGS) entry which is preliminary data.</text>
</comment>
<feature type="region of interest" description="Disordered" evidence="2">
    <location>
        <begin position="140"/>
        <end position="167"/>
    </location>
</feature>
<evidence type="ECO:0000256" key="2">
    <source>
        <dbReference type="SAM" id="MobiDB-lite"/>
    </source>
</evidence>
<keyword evidence="4" id="KW-1185">Reference proteome</keyword>
<name>A0A168K7U8_CORDF</name>
<reference evidence="3 4" key="1">
    <citation type="journal article" date="2016" name="Genome Biol. Evol.">
        <title>Divergent and convergent evolution of fungal pathogenicity.</title>
        <authorList>
            <person name="Shang Y."/>
            <person name="Xiao G."/>
            <person name="Zheng P."/>
            <person name="Cen K."/>
            <person name="Zhan S."/>
            <person name="Wang C."/>
        </authorList>
    </citation>
    <scope>NUCLEOTIDE SEQUENCE [LARGE SCALE GENOMIC DNA]</scope>
    <source>
        <strain evidence="3 4">RCEF 1005</strain>
    </source>
</reference>
<keyword evidence="1" id="KW-0175">Coiled coil</keyword>
<dbReference type="Proteomes" id="UP000076881">
    <property type="component" value="Unassembled WGS sequence"/>
</dbReference>
<organism evidence="3 4">
    <name type="scientific">Akanthomyces lecanii RCEF 1005</name>
    <dbReference type="NCBI Taxonomy" id="1081108"/>
    <lineage>
        <taxon>Eukaryota</taxon>
        <taxon>Fungi</taxon>
        <taxon>Dikarya</taxon>
        <taxon>Ascomycota</taxon>
        <taxon>Pezizomycotina</taxon>
        <taxon>Sordariomycetes</taxon>
        <taxon>Hypocreomycetidae</taxon>
        <taxon>Hypocreales</taxon>
        <taxon>Cordycipitaceae</taxon>
        <taxon>Akanthomyces</taxon>
        <taxon>Cordyceps confragosa</taxon>
    </lineage>
</organism>